<dbReference type="AlphaFoldDB" id="A0A365N1C4"/>
<feature type="compositionally biased region" description="Polar residues" evidence="1">
    <location>
        <begin position="32"/>
        <end position="41"/>
    </location>
</feature>
<dbReference type="SUPFAM" id="SSF53756">
    <property type="entry name" value="UDP-Glycosyltransferase/glycogen phosphorylase"/>
    <property type="match status" value="1"/>
</dbReference>
<comment type="caution">
    <text evidence="2">The sequence shown here is derived from an EMBL/GenBank/DDBJ whole genome shotgun (WGS) entry which is preliminary data.</text>
</comment>
<evidence type="ECO:0000313" key="2">
    <source>
        <dbReference type="EMBL" id="RBA14545.1"/>
    </source>
</evidence>
<dbReference type="EMBL" id="PKMI01000027">
    <property type="protein sequence ID" value="RBA14545.1"/>
    <property type="molecule type" value="Genomic_DNA"/>
</dbReference>
<dbReference type="PANTHER" id="PTHR48050">
    <property type="entry name" value="STEROL 3-BETA-GLUCOSYLTRANSFERASE"/>
    <property type="match status" value="1"/>
</dbReference>
<feature type="compositionally biased region" description="Low complexity" evidence="1">
    <location>
        <begin position="18"/>
        <end position="30"/>
    </location>
</feature>
<proteinExistence type="predicted"/>
<sequence>MADNKRETIRYELAGDDSPSLSPATSTPATQRLRNTRSTGDLSHAPELPGDFSLESSSAYKFANFLENDVKIQDDARVDIDYVCGFFFRDPPQYHPPTDLVQFLQNGPPPVCIGFGSIVLDNPEKVIGVILDPIEATGGRAIISKGCQLFWGQMVANAGAGPAPIPHTELTVDKLAVAIRYCLSPQAATAAATVADKMSSEVGVRAAVQSFHKCLPLERIRCDVIPSEPAAWSYSKLKNPIKLSKMAAEILVSTSSIDNKHLKLYQSNPIHTETTRWDSVSGGVSAVMATATGMAGNITGIFTKPAEEYRDDQKRRAGELKYTQGRGSPYLQERSSDKDNLSVERLSNDSVRPRSAHSGHLAGRMAGASAKSAGKIGQTVTKGMLVDFPLAITEGLQSVPHLYGGNVRNHGPVKDAKSGMVVAGKTFAWGFIDGLSDVVVQPYKGAKKEGVLGAAKGLGKGAMSLVTKSGAGMFGLFAYPSLGISKSLRTATHGSIRKKIAGERRAEDKRTQ</sequence>
<name>A0A365N1C4_GIBIN</name>
<protein>
    <submittedName>
        <fullName evidence="2">Uncharacterized protein</fullName>
    </submittedName>
</protein>
<gene>
    <name evidence="2" type="ORF">FPRO05_13356</name>
</gene>
<feature type="region of interest" description="Disordered" evidence="1">
    <location>
        <begin position="1"/>
        <end position="48"/>
    </location>
</feature>
<dbReference type="Gene3D" id="3.40.50.2000">
    <property type="entry name" value="Glycogen Phosphorylase B"/>
    <property type="match status" value="1"/>
</dbReference>
<feature type="compositionally biased region" description="Basic and acidic residues" evidence="1">
    <location>
        <begin position="1"/>
        <end position="10"/>
    </location>
</feature>
<reference evidence="2 3" key="1">
    <citation type="submission" date="2017-12" db="EMBL/GenBank/DDBJ databases">
        <title>Genome sequence of the mycotoxigenic crop pathogen Fusarium proliferatum, strain ITEM 2341 from Date Palm.</title>
        <authorList>
            <person name="Almiman B.F."/>
            <person name="Shittu T.A."/>
            <person name="Muthumeenakshi S."/>
            <person name="Baroncelli R."/>
            <person name="Sreenivasaprasada S."/>
        </authorList>
    </citation>
    <scope>NUCLEOTIDE SEQUENCE [LARGE SCALE GENOMIC DNA]</scope>
    <source>
        <strain evidence="2 3">ITEM 2341</strain>
    </source>
</reference>
<evidence type="ECO:0000313" key="3">
    <source>
        <dbReference type="Proteomes" id="UP000251714"/>
    </source>
</evidence>
<accession>A0A365N1C4</accession>
<dbReference type="InterPro" id="IPR050426">
    <property type="entry name" value="Glycosyltransferase_28"/>
</dbReference>
<organism evidence="2 3">
    <name type="scientific">Gibberella intermedia</name>
    <name type="common">Bulb rot disease fungus</name>
    <name type="synonym">Fusarium proliferatum</name>
    <dbReference type="NCBI Taxonomy" id="948311"/>
    <lineage>
        <taxon>Eukaryota</taxon>
        <taxon>Fungi</taxon>
        <taxon>Dikarya</taxon>
        <taxon>Ascomycota</taxon>
        <taxon>Pezizomycotina</taxon>
        <taxon>Sordariomycetes</taxon>
        <taxon>Hypocreomycetidae</taxon>
        <taxon>Hypocreales</taxon>
        <taxon>Nectriaceae</taxon>
        <taxon>Fusarium</taxon>
        <taxon>Fusarium fujikuroi species complex</taxon>
    </lineage>
</organism>
<dbReference type="Proteomes" id="UP000251714">
    <property type="component" value="Unassembled WGS sequence"/>
</dbReference>
<feature type="region of interest" description="Disordered" evidence="1">
    <location>
        <begin position="318"/>
        <end position="364"/>
    </location>
</feature>
<dbReference type="PANTHER" id="PTHR48050:SF27">
    <property type="entry name" value="GLUCOSYLTRANSFERASE, PUTATIVE (AFU_ORTHOLOGUE AFUA_7G04880)-RELATED"/>
    <property type="match status" value="1"/>
</dbReference>
<evidence type="ECO:0000256" key="1">
    <source>
        <dbReference type="SAM" id="MobiDB-lite"/>
    </source>
</evidence>